<reference evidence="1" key="1">
    <citation type="submission" date="2007-06" db="EMBL/GenBank/DDBJ databases">
        <title>Bracovirus Evolution: Comparative Genomics of Multiple Viral and Proviral Genomes.</title>
        <authorList>
            <person name="Desjardins C.A."/>
            <person name="Gundersen-Rindal D.E."/>
            <person name="Hostetler J.B."/>
            <person name="Tallon L.J."/>
            <person name="Utterback T.R."/>
            <person name="Fuester R.W."/>
            <person name="Schatz M.C."/>
            <person name="Pedroni M.J."/>
            <person name="Fadrosh D.W."/>
            <person name="Haas B.J."/>
            <person name="Toms B.S."/>
            <person name="Chen D."/>
            <person name="Nene V."/>
        </authorList>
    </citation>
    <scope>NUCLEOTIDE SEQUENCE</scope>
</reference>
<dbReference type="AlphaFoldDB" id="B7S8V9"/>
<proteinExistence type="predicted"/>
<evidence type="ECO:0000313" key="1">
    <source>
        <dbReference type="EMBL" id="ACE75334.1"/>
    </source>
</evidence>
<gene>
    <name evidence="1" type="ORF">GIP_L4_0160</name>
</gene>
<accession>B7S8V9</accession>
<name>B7S8V9_GLYIN</name>
<organism evidence="1">
    <name type="scientific">Glyptapanteles indiensis</name>
    <name type="common">Parasitoid wasp</name>
    <dbReference type="NCBI Taxonomy" id="92994"/>
    <lineage>
        <taxon>Eukaryota</taxon>
        <taxon>Metazoa</taxon>
        <taxon>Ecdysozoa</taxon>
        <taxon>Arthropoda</taxon>
        <taxon>Hexapoda</taxon>
        <taxon>Insecta</taxon>
        <taxon>Pterygota</taxon>
        <taxon>Neoptera</taxon>
        <taxon>Endopterygota</taxon>
        <taxon>Hymenoptera</taxon>
        <taxon>Apocrita</taxon>
        <taxon>Ichneumonoidea</taxon>
        <taxon>Braconidae</taxon>
        <taxon>Microgastrinae</taxon>
        <taxon>Glyptapanteles</taxon>
    </lineage>
</organism>
<dbReference type="EMBL" id="EF710653">
    <property type="protein sequence ID" value="ACE75334.1"/>
    <property type="molecule type" value="Genomic_DNA"/>
</dbReference>
<protein>
    <submittedName>
        <fullName evidence="1">Uncharacterized protein</fullName>
    </submittedName>
</protein>
<sequence>MTKSPPKLTQTAKSAKFYRKKRFILESAKKKAFYFGKRCNYRFITSSCNRNRSVFQNESSNSPQKSLNIIKNDQTFMTKSSPKLTQTVKSAEFYRKKLFILESAVIIGSLHRSAIETEALSKMNPQIPLKKV</sequence>